<evidence type="ECO:0000313" key="21">
    <source>
        <dbReference type="EMBL" id="CAB3409116.1"/>
    </source>
</evidence>
<dbReference type="GO" id="GO:0005938">
    <property type="term" value="C:cell cortex"/>
    <property type="evidence" value="ECO:0007669"/>
    <property type="project" value="UniProtKB-SubCell"/>
</dbReference>
<comment type="similarity">
    <text evidence="17">Belongs to the dynactin subunit 4 family.</text>
</comment>
<dbReference type="GO" id="GO:0001725">
    <property type="term" value="C:stress fiber"/>
    <property type="evidence" value="ECO:0007669"/>
    <property type="project" value="UniProtKB-SubCell"/>
</dbReference>
<keyword evidence="12 19" id="KW-1133">Transmembrane helix</keyword>
<organism evidence="21 22">
    <name type="scientific">Caenorhabditis bovis</name>
    <dbReference type="NCBI Taxonomy" id="2654633"/>
    <lineage>
        <taxon>Eukaryota</taxon>
        <taxon>Metazoa</taxon>
        <taxon>Ecdysozoa</taxon>
        <taxon>Nematoda</taxon>
        <taxon>Chromadorea</taxon>
        <taxon>Rhabditida</taxon>
        <taxon>Rhabditina</taxon>
        <taxon>Rhabditomorpha</taxon>
        <taxon>Rhabditoidea</taxon>
        <taxon>Rhabditidae</taxon>
        <taxon>Peloderinae</taxon>
        <taxon>Caenorhabditis</taxon>
    </lineage>
</organism>
<evidence type="ECO:0000256" key="18">
    <source>
        <dbReference type="ARBA" id="ARBA00093507"/>
    </source>
</evidence>
<dbReference type="PANTHER" id="PTHR13034">
    <property type="entry name" value="DYNACTIN P62 SUBUNIT"/>
    <property type="match status" value="1"/>
</dbReference>
<dbReference type="GO" id="GO:0007606">
    <property type="term" value="P:sensory perception of chemical stimulus"/>
    <property type="evidence" value="ECO:0007669"/>
    <property type="project" value="UniProtKB-UniRule"/>
</dbReference>
<evidence type="ECO:0000256" key="14">
    <source>
        <dbReference type="ARBA" id="ARBA00023054"/>
    </source>
</evidence>
<comment type="subunit">
    <text evidence="18">Subunit of dynactin, a multiprotein complex part of a tripartite complex with dynein and a adapter, such as BICDL1, BICD2 or HOOK3. The dynactin complex is built around ACTR1A/ACTB filament and consists of an actin-related filament composed of a shoulder domain, a pointed end and a barbed end. Its length is defined by its flexible shoulder domain. The soulder is composed of 2 DCTN1 subunits, 4 DCTN2 and 2 DCTN3. The 4 DCNT2 (via N-terminus) bind the ACTR1A filament and act as molecular rulers to determine the length. The pointed end is important for binding dynein-dynactin cargo adapters. Consists of 4 subunits: ACTR10, DCNT4, DCTN5 and DCTN6. The barbed end is composed of a CAPZA1:CAPZB heterodimers, which binds ACTR1A/ACTB filament and dynactin and stabilizes dynactin. Interacts with ATP7B, but not ATP7A, in a copper-dependent manner. Interacts with ANK2; this interaction is required for localization at costameres. Interacts with N4BP2L1.</text>
</comment>
<feature type="transmembrane region" description="Helical" evidence="19">
    <location>
        <begin position="269"/>
        <end position="290"/>
    </location>
</feature>
<evidence type="ECO:0000256" key="5">
    <source>
        <dbReference type="ARBA" id="ARBA00004657"/>
    </source>
</evidence>
<feature type="transmembrane region" description="Helical" evidence="19">
    <location>
        <begin position="61"/>
        <end position="78"/>
    </location>
</feature>
<keyword evidence="13" id="KW-0007">Acetylation</keyword>
<dbReference type="AlphaFoldDB" id="A0A8S1F5V2"/>
<keyword evidence="7" id="KW-0963">Cytoplasm</keyword>
<keyword evidence="8" id="KW-1017">Isopeptide bond</keyword>
<proteinExistence type="inferred from homology"/>
<comment type="caution">
    <text evidence="21">The sequence shown here is derived from an EMBL/GenBank/DDBJ whole genome shotgun (WGS) entry which is preliminary data.</text>
</comment>
<evidence type="ECO:0000256" key="12">
    <source>
        <dbReference type="ARBA" id="ARBA00022989"/>
    </source>
</evidence>
<evidence type="ECO:0000256" key="11">
    <source>
        <dbReference type="ARBA" id="ARBA00022843"/>
    </source>
</evidence>
<dbReference type="GO" id="GO:0005869">
    <property type="term" value="C:dynactin complex"/>
    <property type="evidence" value="ECO:0007669"/>
    <property type="project" value="InterPro"/>
</dbReference>
<feature type="transmembrane region" description="Helical" evidence="19">
    <location>
        <begin position="191"/>
        <end position="214"/>
    </location>
</feature>
<sequence>MVWNEYNDSDILFSCNKSYNSNVELNKYILQAIYLFPMSILNFFIFYTIMIRNRAQYSSNSFFILYGINCFLCGFLQLQDAIITRPFIYVMMLCDIFHQYFYSPRFLSTFNFITVSYGRVAVTITHGITVFNRLSCVYYPITYEKNWNRALPYLIIFIFLSPLLVVWNLFISRIYVSPVFGGFSPNYMRRVSWAGVSLFQTILLLISIAIDIVGTIGTIIKLSLMSVRMKKSERALYVTSIVTSIGFCCAAMFQYYFATSHTLDTSSLYALNFICYDYIFASTPLILLYNSRELRSHVFRLRKLSSNGTVFTVRTMSAILQYDRVTYKCNCGIWKPLPSLYFCRNCFKFKCDECGMKEIDLLFCPRCLEVSSVPDSRMKKNRCFNCNDCPLCENVLSARTCDEKFYLICQYCQWSTREAGVEDRENIKKWPIHENPRSDFFHEVVSYMKRLEVIENAPKELKSRKASKTWSALHLKDKFGLQKMVEKRRKMLAPETKPMDPHAPEDPPTLEDEFNPLDFRSLDELISQPLANQSDALLPARVALQARTLVRCDECERTLIKRDFGASSYKFKISTFAREFAPDVRLSRPVELSPGKQSHVLLSITNHSISPLNLTIIPLSEEGLIKCEMKPLELTLPSTKDANTPPKGVPAERSDIIVFRQHNRVGLQFEVVPANESDRFLGFHIKYTQNGAFEQQTLSDADSSQKHADKPLEVFLKIALI</sequence>
<keyword evidence="15 19" id="KW-0472">Membrane</keyword>
<dbReference type="GO" id="GO:0004888">
    <property type="term" value="F:transmembrane signaling receptor activity"/>
    <property type="evidence" value="ECO:0007669"/>
    <property type="project" value="InterPro"/>
</dbReference>
<keyword evidence="14" id="KW-0175">Coiled coil</keyword>
<keyword evidence="10 19" id="KW-0812">Transmembrane</keyword>
<evidence type="ECO:0000256" key="16">
    <source>
        <dbReference type="ARBA" id="ARBA00023212"/>
    </source>
</evidence>
<evidence type="ECO:0000256" key="19">
    <source>
        <dbReference type="RuleBase" id="RU280813"/>
    </source>
</evidence>
<dbReference type="PANTHER" id="PTHR13034:SF2">
    <property type="entry name" value="DYNACTIN SUBUNIT 4"/>
    <property type="match status" value="1"/>
</dbReference>
<feature type="region of interest" description="Disordered" evidence="20">
    <location>
        <begin position="493"/>
        <end position="513"/>
    </location>
</feature>
<dbReference type="OrthoDB" id="283815at2759"/>
<evidence type="ECO:0000256" key="6">
    <source>
        <dbReference type="ARBA" id="ARBA00005692"/>
    </source>
</evidence>
<evidence type="ECO:0000256" key="2">
    <source>
        <dbReference type="ARBA" id="ARBA00004300"/>
    </source>
</evidence>
<keyword evidence="16" id="KW-0206">Cytoskeleton</keyword>
<dbReference type="EMBL" id="CADEPM010000008">
    <property type="protein sequence ID" value="CAB3409116.1"/>
    <property type="molecule type" value="Genomic_DNA"/>
</dbReference>
<evidence type="ECO:0000256" key="13">
    <source>
        <dbReference type="ARBA" id="ARBA00022990"/>
    </source>
</evidence>
<keyword evidence="9" id="KW-0597">Phosphoprotein</keyword>
<dbReference type="GO" id="GO:0030016">
    <property type="term" value="C:myofibril"/>
    <property type="evidence" value="ECO:0007669"/>
    <property type="project" value="UniProtKB-SubCell"/>
</dbReference>
<dbReference type="GO" id="GO:0005813">
    <property type="term" value="C:centrosome"/>
    <property type="evidence" value="ECO:0007669"/>
    <property type="project" value="UniProtKB-SubCell"/>
</dbReference>
<accession>A0A8S1F5V2</accession>
<dbReference type="InterPro" id="IPR000609">
    <property type="entry name" value="7TM_GPCR_serpentine_rcpt_Srg"/>
</dbReference>
<dbReference type="PRINTS" id="PR00698">
    <property type="entry name" value="TMPROTEINSRG"/>
</dbReference>
<keyword evidence="22" id="KW-1185">Reference proteome</keyword>
<evidence type="ECO:0000256" key="17">
    <source>
        <dbReference type="ARBA" id="ARBA00034776"/>
    </source>
</evidence>
<evidence type="ECO:0000256" key="9">
    <source>
        <dbReference type="ARBA" id="ARBA00022553"/>
    </source>
</evidence>
<evidence type="ECO:0000256" key="1">
    <source>
        <dbReference type="ARBA" id="ARBA00004141"/>
    </source>
</evidence>
<name>A0A8S1F5V2_9PELO</name>
<feature type="transmembrane region" description="Helical" evidence="19">
    <location>
        <begin position="28"/>
        <end position="49"/>
    </location>
</feature>
<evidence type="ECO:0000256" key="10">
    <source>
        <dbReference type="ARBA" id="ARBA00022692"/>
    </source>
</evidence>
<evidence type="ECO:0000256" key="7">
    <source>
        <dbReference type="ARBA" id="ARBA00022490"/>
    </source>
</evidence>
<reference evidence="21 22" key="1">
    <citation type="submission" date="2020-04" db="EMBL/GenBank/DDBJ databases">
        <authorList>
            <person name="Laetsch R D."/>
            <person name="Stevens L."/>
            <person name="Kumar S."/>
            <person name="Blaxter L. M."/>
        </authorList>
    </citation>
    <scope>NUCLEOTIDE SEQUENCE [LARGE SCALE GENOMIC DNA]</scope>
</reference>
<keyword evidence="11" id="KW-0832">Ubl conjugation</keyword>
<comment type="caution">
    <text evidence="19">Lacks conserved residue(s) required for the propagation of feature annotation.</text>
</comment>
<comment type="similarity">
    <text evidence="6 19">Belongs to the nematode receptor-like protein srg family.</text>
</comment>
<evidence type="ECO:0000256" key="8">
    <source>
        <dbReference type="ARBA" id="ARBA00022499"/>
    </source>
</evidence>
<evidence type="ECO:0000256" key="4">
    <source>
        <dbReference type="ARBA" id="ARBA00004544"/>
    </source>
</evidence>
<evidence type="ECO:0000256" key="20">
    <source>
        <dbReference type="SAM" id="MobiDB-lite"/>
    </source>
</evidence>
<dbReference type="InterPro" id="IPR008603">
    <property type="entry name" value="DCTN4"/>
</dbReference>
<feature type="transmembrane region" description="Helical" evidence="19">
    <location>
        <begin position="235"/>
        <end position="257"/>
    </location>
</feature>
<gene>
    <name evidence="21" type="ORF">CBOVIS_LOCUS10808</name>
</gene>
<evidence type="ECO:0000256" key="3">
    <source>
        <dbReference type="ARBA" id="ARBA00004529"/>
    </source>
</evidence>
<dbReference type="Proteomes" id="UP000494206">
    <property type="component" value="Unassembled WGS sequence"/>
</dbReference>
<feature type="transmembrane region" description="Helical" evidence="19">
    <location>
        <begin position="150"/>
        <end position="171"/>
    </location>
</feature>
<protein>
    <recommendedName>
        <fullName evidence="19">Serpentine receptor class gamma</fullName>
    </recommendedName>
</protein>
<evidence type="ECO:0000256" key="15">
    <source>
        <dbReference type="ARBA" id="ARBA00023136"/>
    </source>
</evidence>
<comment type="subcellular location">
    <subcellularLocation>
        <location evidence="4">Cytoplasm</location>
        <location evidence="4">Cell cortex</location>
    </subcellularLocation>
    <subcellularLocation>
        <location evidence="2">Cytoplasm</location>
        <location evidence="2">Cytoskeleton</location>
        <location evidence="2">Microtubule organizing center</location>
        <location evidence="2">Centrosome</location>
    </subcellularLocation>
    <subcellularLocation>
        <location evidence="3">Cytoplasm</location>
        <location evidence="3">Cytoskeleton</location>
        <location evidence="3">Stress fiber</location>
    </subcellularLocation>
    <subcellularLocation>
        <location evidence="5">Cytoplasm</location>
        <location evidence="5">Myofibril</location>
    </subcellularLocation>
    <subcellularLocation>
        <location evidence="1">Membrane</location>
        <topology evidence="1">Multi-pass membrane protein</topology>
    </subcellularLocation>
</comment>
<evidence type="ECO:0000313" key="22">
    <source>
        <dbReference type="Proteomes" id="UP000494206"/>
    </source>
</evidence>
<dbReference type="Pfam" id="PF02118">
    <property type="entry name" value="Srg"/>
    <property type="match status" value="1"/>
</dbReference>
<dbReference type="Pfam" id="PF05502">
    <property type="entry name" value="Dynactin_p62"/>
    <property type="match status" value="1"/>
</dbReference>
<dbReference type="GO" id="GO:0016020">
    <property type="term" value="C:membrane"/>
    <property type="evidence" value="ECO:0007669"/>
    <property type="project" value="UniProtKB-SubCell"/>
</dbReference>